<evidence type="ECO:0000256" key="1">
    <source>
        <dbReference type="ARBA" id="ARBA00004141"/>
    </source>
</evidence>
<feature type="transmembrane region" description="Helical" evidence="5">
    <location>
        <begin position="260"/>
        <end position="280"/>
    </location>
</feature>
<organism evidence="6 7">
    <name type="scientific">Nocardioides pocheonensis</name>
    <dbReference type="NCBI Taxonomy" id="661485"/>
    <lineage>
        <taxon>Bacteria</taxon>
        <taxon>Bacillati</taxon>
        <taxon>Actinomycetota</taxon>
        <taxon>Actinomycetes</taxon>
        <taxon>Propionibacteriales</taxon>
        <taxon>Nocardioidaceae</taxon>
        <taxon>Nocardioides</taxon>
    </lineage>
</organism>
<sequence length="380" mass="40045">MTPHSRLPRLLHPAAWWVWGVGLAVAASRTTNPFLLLLVVAVAAWVVLERREAGTTNALAAFLVVGLVAIGLRVVMVSLLGGGVTGRVVLVRLPEVPLPDWTSGVRIGGPVTLEGLLFAVYQGMQLAAILACLGAVNALASPRRLLRYVPATLYEIGTAVVVALTFAPQLVEDAQRVRMARRLRGHSPRNPAEVGRIAIPVLVGALERSLDLAASMESRGYGRAVHRTARSIRLAGLLTLVGVGGVVVGLYGLLDGTSPLVLGLPTLLLGVTCAAAALLVGARRDPRTHYRRDHWALPEWLVAASGTVPALVMILAGARHWDGVVPRQVPAELPAVPLLLVAAIAVAATAAVLAPVPPLLARSRATARTPSEPSRELVRR</sequence>
<feature type="transmembrane region" description="Helical" evidence="5">
    <location>
        <begin position="59"/>
        <end position="80"/>
    </location>
</feature>
<accession>A0A3N0GQC5</accession>
<feature type="transmembrane region" description="Helical" evidence="5">
    <location>
        <begin position="300"/>
        <end position="318"/>
    </location>
</feature>
<keyword evidence="4 5" id="KW-0472">Membrane</keyword>
<feature type="transmembrane region" description="Helical" evidence="5">
    <location>
        <begin position="338"/>
        <end position="361"/>
    </location>
</feature>
<dbReference type="AlphaFoldDB" id="A0A3N0GQC5"/>
<evidence type="ECO:0000256" key="2">
    <source>
        <dbReference type="ARBA" id="ARBA00022692"/>
    </source>
</evidence>
<reference evidence="6 7" key="1">
    <citation type="submission" date="2018-11" db="EMBL/GenBank/DDBJ databases">
        <authorList>
            <person name="Li F."/>
        </authorList>
    </citation>
    <scope>NUCLEOTIDE SEQUENCE [LARGE SCALE GENOMIC DNA]</scope>
    <source>
        <strain evidence="6 7">Gsoil 818</strain>
    </source>
</reference>
<feature type="transmembrane region" description="Helical" evidence="5">
    <location>
        <begin position="119"/>
        <end position="140"/>
    </location>
</feature>
<dbReference type="PANTHER" id="PTHR33514">
    <property type="entry name" value="PROTEIN ABCI12, CHLOROPLASTIC"/>
    <property type="match status" value="1"/>
</dbReference>
<dbReference type="PANTHER" id="PTHR33514:SF15">
    <property type="entry name" value="COBALT TRANSPORT PROTEIN"/>
    <property type="match status" value="1"/>
</dbReference>
<evidence type="ECO:0000256" key="5">
    <source>
        <dbReference type="SAM" id="Phobius"/>
    </source>
</evidence>
<protein>
    <submittedName>
        <fullName evidence="6">Energy-coupling factor transporter transmembrane protein EcfT</fullName>
    </submittedName>
</protein>
<dbReference type="OrthoDB" id="5187293at2"/>
<feature type="transmembrane region" description="Helical" evidence="5">
    <location>
        <begin position="16"/>
        <end position="47"/>
    </location>
</feature>
<evidence type="ECO:0000313" key="7">
    <source>
        <dbReference type="Proteomes" id="UP000279994"/>
    </source>
</evidence>
<keyword evidence="2 5" id="KW-0812">Transmembrane</keyword>
<gene>
    <name evidence="6" type="ORF">EFL26_11915</name>
</gene>
<evidence type="ECO:0000313" key="6">
    <source>
        <dbReference type="EMBL" id="RNM14368.1"/>
    </source>
</evidence>
<dbReference type="InterPro" id="IPR003339">
    <property type="entry name" value="ABC/ECF_trnsptr_transmembrane"/>
</dbReference>
<dbReference type="Proteomes" id="UP000279994">
    <property type="component" value="Unassembled WGS sequence"/>
</dbReference>
<evidence type="ECO:0000256" key="4">
    <source>
        <dbReference type="ARBA" id="ARBA00023136"/>
    </source>
</evidence>
<dbReference type="Pfam" id="PF02361">
    <property type="entry name" value="CbiQ"/>
    <property type="match status" value="1"/>
</dbReference>
<keyword evidence="3 5" id="KW-1133">Transmembrane helix</keyword>
<keyword evidence="7" id="KW-1185">Reference proteome</keyword>
<dbReference type="GO" id="GO:0005886">
    <property type="term" value="C:plasma membrane"/>
    <property type="evidence" value="ECO:0007669"/>
    <property type="project" value="UniProtKB-ARBA"/>
</dbReference>
<evidence type="ECO:0000256" key="3">
    <source>
        <dbReference type="ARBA" id="ARBA00022989"/>
    </source>
</evidence>
<feature type="transmembrane region" description="Helical" evidence="5">
    <location>
        <begin position="234"/>
        <end position="254"/>
    </location>
</feature>
<proteinExistence type="predicted"/>
<dbReference type="EMBL" id="RJSF01000040">
    <property type="protein sequence ID" value="RNM14368.1"/>
    <property type="molecule type" value="Genomic_DNA"/>
</dbReference>
<comment type="subcellular location">
    <subcellularLocation>
        <location evidence="1">Membrane</location>
        <topology evidence="1">Multi-pass membrane protein</topology>
    </subcellularLocation>
</comment>
<name>A0A3N0GQC5_9ACTN</name>
<dbReference type="CDD" id="cd16914">
    <property type="entry name" value="EcfT"/>
    <property type="match status" value="1"/>
</dbReference>
<comment type="caution">
    <text evidence="6">The sequence shown here is derived from an EMBL/GenBank/DDBJ whole genome shotgun (WGS) entry which is preliminary data.</text>
</comment>